<dbReference type="InterPro" id="IPR000504">
    <property type="entry name" value="RRM_dom"/>
</dbReference>
<evidence type="ECO:0000313" key="5">
    <source>
        <dbReference type="Proteomes" id="UP000759131"/>
    </source>
</evidence>
<keyword evidence="5" id="KW-1185">Reference proteome</keyword>
<dbReference type="InterPro" id="IPR035979">
    <property type="entry name" value="RBD_domain_sf"/>
</dbReference>
<keyword evidence="1 2" id="KW-0694">RNA-binding</keyword>
<dbReference type="PROSITE" id="PS50102">
    <property type="entry name" value="RRM"/>
    <property type="match status" value="1"/>
</dbReference>
<reference evidence="4" key="1">
    <citation type="submission" date="2020-11" db="EMBL/GenBank/DDBJ databases">
        <authorList>
            <person name="Tran Van P."/>
        </authorList>
    </citation>
    <scope>NUCLEOTIDE SEQUENCE</scope>
</reference>
<dbReference type="Gene3D" id="3.30.70.330">
    <property type="match status" value="1"/>
</dbReference>
<sequence>MCTKPIDGPEIQALLALHPHHNITQHNGQRIYSRYSPLTPPAPGCELFIRGLPSDYYEDELLPALEQVGAGPVVTLRLMVNFSGRCRGYAFAEYSNPWAARVAINLLDNRPIKRSSGTPISVKLSHDIRTLSVGNVPNDCPLRELGIGLSTATDGVVTVRDVVTAGVKGQRQLVVEYKSHYSAAMARRVLAQGLYVGANRLTFEWLSPGDTGDDCDEIRTLCVRRLDLRSRRQLLTDLFAFNGALRVDGVRIVHNFLAFVRFRTRLEAQMAMEWTAPVAQSYKFDISWAIAVLDTLYSMPGKVGWYMATVIITIKPIKADILPCQHWWDSRCRTSQQICAKTRAQYP</sequence>
<feature type="domain" description="RRM" evidence="3">
    <location>
        <begin position="45"/>
        <end position="127"/>
    </location>
</feature>
<dbReference type="EMBL" id="CAJPIZ010001095">
    <property type="protein sequence ID" value="CAG2102861.1"/>
    <property type="molecule type" value="Genomic_DNA"/>
</dbReference>
<dbReference type="InterPro" id="IPR012677">
    <property type="entry name" value="Nucleotide-bd_a/b_plait_sf"/>
</dbReference>
<dbReference type="SMART" id="SM00360">
    <property type="entry name" value="RRM"/>
    <property type="match status" value="2"/>
</dbReference>
<dbReference type="Proteomes" id="UP000759131">
    <property type="component" value="Unassembled WGS sequence"/>
</dbReference>
<proteinExistence type="predicted"/>
<name>A0A7R9PW19_9ACAR</name>
<dbReference type="CDD" id="cd00590">
    <property type="entry name" value="RRM_SF"/>
    <property type="match status" value="1"/>
</dbReference>
<dbReference type="PANTHER" id="PTHR21245">
    <property type="entry name" value="HETEROGENEOUS NUCLEAR RIBONUCLEOPROTEIN"/>
    <property type="match status" value="1"/>
</dbReference>
<protein>
    <recommendedName>
        <fullName evidence="3">RRM domain-containing protein</fullName>
    </recommendedName>
</protein>
<accession>A0A7R9PW19</accession>
<evidence type="ECO:0000256" key="2">
    <source>
        <dbReference type="PROSITE-ProRule" id="PRU00176"/>
    </source>
</evidence>
<dbReference type="GO" id="GO:0003723">
    <property type="term" value="F:RNA binding"/>
    <property type="evidence" value="ECO:0007669"/>
    <property type="project" value="UniProtKB-UniRule"/>
</dbReference>
<dbReference type="OrthoDB" id="3800936at2759"/>
<dbReference type="AlphaFoldDB" id="A0A7R9PW19"/>
<dbReference type="SUPFAM" id="SSF54928">
    <property type="entry name" value="RNA-binding domain, RBD"/>
    <property type="match status" value="2"/>
</dbReference>
<gene>
    <name evidence="4" type="ORF">OSB1V03_LOCUS2894</name>
</gene>
<evidence type="ECO:0000313" key="4">
    <source>
        <dbReference type="EMBL" id="CAD7622431.1"/>
    </source>
</evidence>
<evidence type="ECO:0000259" key="3">
    <source>
        <dbReference type="PROSITE" id="PS50102"/>
    </source>
</evidence>
<evidence type="ECO:0000256" key="1">
    <source>
        <dbReference type="ARBA" id="ARBA00022884"/>
    </source>
</evidence>
<organism evidence="4">
    <name type="scientific">Medioppia subpectinata</name>
    <dbReference type="NCBI Taxonomy" id="1979941"/>
    <lineage>
        <taxon>Eukaryota</taxon>
        <taxon>Metazoa</taxon>
        <taxon>Ecdysozoa</taxon>
        <taxon>Arthropoda</taxon>
        <taxon>Chelicerata</taxon>
        <taxon>Arachnida</taxon>
        <taxon>Acari</taxon>
        <taxon>Acariformes</taxon>
        <taxon>Sarcoptiformes</taxon>
        <taxon>Oribatida</taxon>
        <taxon>Brachypylina</taxon>
        <taxon>Oppioidea</taxon>
        <taxon>Oppiidae</taxon>
        <taxon>Medioppia</taxon>
    </lineage>
</organism>
<dbReference type="Pfam" id="PF00076">
    <property type="entry name" value="RRM_1"/>
    <property type="match status" value="1"/>
</dbReference>
<dbReference type="EMBL" id="OC855670">
    <property type="protein sequence ID" value="CAD7622431.1"/>
    <property type="molecule type" value="Genomic_DNA"/>
</dbReference>